<reference evidence="2 3" key="1">
    <citation type="submission" date="2019-06" db="EMBL/GenBank/DDBJ databases">
        <title>Draft genomes of female and male turbot (Scophthalmus maximus).</title>
        <authorList>
            <person name="Xu H."/>
            <person name="Xu X.-W."/>
            <person name="Shao C."/>
            <person name="Chen S."/>
        </authorList>
    </citation>
    <scope>NUCLEOTIDE SEQUENCE [LARGE SCALE GENOMIC DNA]</scope>
    <source>
        <strain evidence="2">Ysfricsl-2016a</strain>
        <tissue evidence="2">Blood</tissue>
    </source>
</reference>
<comment type="caution">
    <text evidence="2">The sequence shown here is derived from an EMBL/GenBank/DDBJ whole genome shotgun (WGS) entry which is preliminary data.</text>
</comment>
<evidence type="ECO:0000313" key="3">
    <source>
        <dbReference type="Proteomes" id="UP000438429"/>
    </source>
</evidence>
<accession>A0A6A4RR54</accession>
<dbReference type="EMBL" id="VEVO01002727">
    <property type="protein sequence ID" value="KAF0021721.1"/>
    <property type="molecule type" value="Genomic_DNA"/>
</dbReference>
<dbReference type="Proteomes" id="UP000438429">
    <property type="component" value="Unassembled WGS sequence"/>
</dbReference>
<sequence length="91" mass="9942">MVEKAKLDVVDLLKNGRAFSYAVITQIMADANPIQRLTEELERHHLIVTGAPHTLPNANATAGPSPRQPTGAAHTLPNANAYSWTIHKTDY</sequence>
<feature type="region of interest" description="Disordered" evidence="1">
    <location>
        <begin position="51"/>
        <end position="75"/>
    </location>
</feature>
<organism evidence="2 3">
    <name type="scientific">Scophthalmus maximus</name>
    <name type="common">Turbot</name>
    <name type="synonym">Psetta maxima</name>
    <dbReference type="NCBI Taxonomy" id="52904"/>
    <lineage>
        <taxon>Eukaryota</taxon>
        <taxon>Metazoa</taxon>
        <taxon>Chordata</taxon>
        <taxon>Craniata</taxon>
        <taxon>Vertebrata</taxon>
        <taxon>Euteleostomi</taxon>
        <taxon>Actinopterygii</taxon>
        <taxon>Neopterygii</taxon>
        <taxon>Teleostei</taxon>
        <taxon>Neoteleostei</taxon>
        <taxon>Acanthomorphata</taxon>
        <taxon>Carangaria</taxon>
        <taxon>Pleuronectiformes</taxon>
        <taxon>Pleuronectoidei</taxon>
        <taxon>Scophthalmidae</taxon>
        <taxon>Scophthalmus</taxon>
    </lineage>
</organism>
<evidence type="ECO:0000313" key="2">
    <source>
        <dbReference type="EMBL" id="KAF0021721.1"/>
    </source>
</evidence>
<name>A0A6A4RR54_SCOMX</name>
<gene>
    <name evidence="2" type="ORF">F2P81_026026</name>
</gene>
<proteinExistence type="predicted"/>
<protein>
    <submittedName>
        <fullName evidence="2">Uncharacterized protein</fullName>
    </submittedName>
</protein>
<evidence type="ECO:0000256" key="1">
    <source>
        <dbReference type="SAM" id="MobiDB-lite"/>
    </source>
</evidence>
<dbReference type="AlphaFoldDB" id="A0A6A4RR54"/>